<organism evidence="1 2">
    <name type="scientific">Desulfolithobacter dissulfuricans</name>
    <dbReference type="NCBI Taxonomy" id="2795293"/>
    <lineage>
        <taxon>Bacteria</taxon>
        <taxon>Pseudomonadati</taxon>
        <taxon>Thermodesulfobacteriota</taxon>
        <taxon>Desulfobulbia</taxon>
        <taxon>Desulfobulbales</taxon>
        <taxon>Desulfobulbaceae</taxon>
        <taxon>Desulfolithobacter</taxon>
    </lineage>
</organism>
<dbReference type="RefSeq" id="WP_267927009.1">
    <property type="nucleotide sequence ID" value="NZ_AP024233.1"/>
</dbReference>
<gene>
    <name evidence="1" type="ORF">GF1_26500</name>
</gene>
<keyword evidence="2" id="KW-1185">Reference proteome</keyword>
<accession>A0A915U2S1</accession>
<evidence type="ECO:0008006" key="3">
    <source>
        <dbReference type="Google" id="ProtNLM"/>
    </source>
</evidence>
<name>A0A915U2S1_9BACT</name>
<evidence type="ECO:0000313" key="2">
    <source>
        <dbReference type="Proteomes" id="UP001063350"/>
    </source>
</evidence>
<proteinExistence type="predicted"/>
<dbReference type="EMBL" id="AP024233">
    <property type="protein sequence ID" value="BCO10274.1"/>
    <property type="molecule type" value="Genomic_DNA"/>
</dbReference>
<sequence length="496" mass="57210">MHNHRALILALLLWISWPLAAQGQTIALFPLLDLTIGANGVNLELTSQLRRQLEERNFELVDEDTIMRFLVRHRIRTLGRLTSYEISMVKKELDAEFTMVGTVCELKDKPGPAISLSLQLIRTTDRVIIWSNAWELYFADRITLLGLHDPRVLDDMYQDFFSRLLDSMPRETLPVAEAKKELNIDSVVLTPQYARPGEEISCKVKLYRQQLENPIQPDLVARIGNQEYPLSLDREGYYFIATWPAQEAAGRYTVTLHARWPDNSEQELVIGSYGVDTEPPEVTLNLVAREIDGELYFSDKLIIIPKLLNPEPVVRWEVMVLDDQDETIVLQSAAQHVPRRLTWRGKTSLGATAPDGDYRIVFKVWDRAGRESSAEAWVVYRHQPPDIVLEVTEETGQLLVDVDNLELTPISYWWMKFFAPDGHLLKLAEGEELPATVTLELTRKEERTGPIECILVAQDELGNKTWRRIRNLLQLRRMEEPEDEDIEVETEWVEEF</sequence>
<reference evidence="1" key="1">
    <citation type="submission" date="2020-12" db="EMBL/GenBank/DDBJ databases">
        <title>Desulfobium dissulfuricans gen. nov., sp. nov., a novel mesophilic, sulfate-reducing bacterium isolated from a deep-sea hydrothermal vent.</title>
        <authorList>
            <person name="Hashimoto Y."/>
            <person name="Tame A."/>
            <person name="Sawayama S."/>
            <person name="Miyazaki J."/>
            <person name="Takai K."/>
            <person name="Nakagawa S."/>
        </authorList>
    </citation>
    <scope>NUCLEOTIDE SEQUENCE</scope>
    <source>
        <strain evidence="1">GF1</strain>
    </source>
</reference>
<dbReference type="KEGG" id="ddu:GF1_26500"/>
<protein>
    <recommendedName>
        <fullName evidence="3">FlgD Ig-like domain-containing protein</fullName>
    </recommendedName>
</protein>
<evidence type="ECO:0000313" key="1">
    <source>
        <dbReference type="EMBL" id="BCO10274.1"/>
    </source>
</evidence>
<dbReference type="AlphaFoldDB" id="A0A915U2S1"/>
<dbReference type="Proteomes" id="UP001063350">
    <property type="component" value="Chromosome"/>
</dbReference>
<dbReference type="Gene3D" id="3.40.50.10610">
    <property type="entry name" value="ABC-type transport auxiliary lipoprotein component"/>
    <property type="match status" value="1"/>
</dbReference>